<reference evidence="1" key="1">
    <citation type="submission" date="2023-03" db="EMBL/GenBank/DDBJ databases">
        <title>Actinoallomurus iriomotensis NBRC 103684.</title>
        <authorList>
            <person name="Ichikawa N."/>
            <person name="Sato H."/>
            <person name="Tonouchi N."/>
        </authorList>
    </citation>
    <scope>NUCLEOTIDE SEQUENCE</scope>
    <source>
        <strain evidence="1">NBRC 103684</strain>
    </source>
</reference>
<name>A0A9W6RVH3_9ACTN</name>
<comment type="caution">
    <text evidence="1">The sequence shown here is derived from an EMBL/GenBank/DDBJ whole genome shotgun (WGS) entry which is preliminary data.</text>
</comment>
<proteinExistence type="predicted"/>
<sequence length="111" mass="12349">MRMVDERGRRVEVIVLDLGDGLGPRQWICVSRRRVLLGRGYYRAIADVLALVLEPWTLGVPILPANEEDGGFVVISRRVRQRSESKRARSTGAGNARYVGYIGIDKKPTAG</sequence>
<dbReference type="Proteomes" id="UP001165074">
    <property type="component" value="Unassembled WGS sequence"/>
</dbReference>
<evidence type="ECO:0000313" key="1">
    <source>
        <dbReference type="EMBL" id="GLY83381.1"/>
    </source>
</evidence>
<dbReference type="RefSeq" id="WP_285567647.1">
    <property type="nucleotide sequence ID" value="NZ_BSTK01000002.1"/>
</dbReference>
<dbReference type="AlphaFoldDB" id="A0A9W6RVH3"/>
<keyword evidence="2" id="KW-1185">Reference proteome</keyword>
<evidence type="ECO:0000313" key="2">
    <source>
        <dbReference type="Proteomes" id="UP001165074"/>
    </source>
</evidence>
<protein>
    <submittedName>
        <fullName evidence="1">Uncharacterized protein</fullName>
    </submittedName>
</protein>
<gene>
    <name evidence="1" type="ORF">Airi02_013110</name>
</gene>
<organism evidence="1 2">
    <name type="scientific">Actinoallomurus iriomotensis</name>
    <dbReference type="NCBI Taxonomy" id="478107"/>
    <lineage>
        <taxon>Bacteria</taxon>
        <taxon>Bacillati</taxon>
        <taxon>Actinomycetota</taxon>
        <taxon>Actinomycetes</taxon>
        <taxon>Streptosporangiales</taxon>
        <taxon>Thermomonosporaceae</taxon>
        <taxon>Actinoallomurus</taxon>
    </lineage>
</organism>
<accession>A0A9W6RVH3</accession>
<dbReference type="EMBL" id="BSTK01000002">
    <property type="protein sequence ID" value="GLY83381.1"/>
    <property type="molecule type" value="Genomic_DNA"/>
</dbReference>